<dbReference type="InterPro" id="IPR011057">
    <property type="entry name" value="Mss4-like_sf"/>
</dbReference>
<dbReference type="PANTHER" id="PTHR33337:SF8">
    <property type="entry name" value="CENP-V_GFA DOMAIN-CONTAINING PROTEIN"/>
    <property type="match status" value="1"/>
</dbReference>
<dbReference type="PROSITE" id="PS51891">
    <property type="entry name" value="CENP_V_GFA"/>
    <property type="match status" value="1"/>
</dbReference>
<evidence type="ECO:0000256" key="3">
    <source>
        <dbReference type="ARBA" id="ARBA00022833"/>
    </source>
</evidence>
<name>A0A5N6EBE9_9EURO</name>
<organism evidence="6 7">
    <name type="scientific">Aspergillus novoparasiticus</name>
    <dbReference type="NCBI Taxonomy" id="986946"/>
    <lineage>
        <taxon>Eukaryota</taxon>
        <taxon>Fungi</taxon>
        <taxon>Dikarya</taxon>
        <taxon>Ascomycota</taxon>
        <taxon>Pezizomycotina</taxon>
        <taxon>Eurotiomycetes</taxon>
        <taxon>Eurotiomycetidae</taxon>
        <taxon>Eurotiales</taxon>
        <taxon>Aspergillaceae</taxon>
        <taxon>Aspergillus</taxon>
        <taxon>Aspergillus subgen. Circumdati</taxon>
    </lineage>
</organism>
<feature type="domain" description="CENP-V/GFA" evidence="5">
    <location>
        <begin position="28"/>
        <end position="169"/>
    </location>
</feature>
<sequence length="170" mass="18421">MVAARDNSKPYIPIAGGADDGWSKDSQATATCYCGAVQLAFPTQGPGLIDAFTCHCTNCRKITASMFATNFIVAYTHLRHIRGQENLKFFSQSKIIASGMVMTNYFCTTCGSLIILRTGTVDDFTLYETKLKPRFELYTNGRVGWLQGATGVAQVKGSAYTPKGPGPWGP</sequence>
<dbReference type="Pfam" id="PF04828">
    <property type="entry name" value="GFA"/>
    <property type="match status" value="1"/>
</dbReference>
<keyword evidence="3" id="KW-0862">Zinc</keyword>
<accession>A0A5N6EBE9</accession>
<proteinExistence type="inferred from homology"/>
<comment type="similarity">
    <text evidence="1">Belongs to the Gfa family.</text>
</comment>
<evidence type="ECO:0000313" key="6">
    <source>
        <dbReference type="EMBL" id="KAB8214659.1"/>
    </source>
</evidence>
<evidence type="ECO:0000256" key="1">
    <source>
        <dbReference type="ARBA" id="ARBA00005495"/>
    </source>
</evidence>
<reference evidence="6 7" key="1">
    <citation type="submission" date="2019-04" db="EMBL/GenBank/DDBJ databases">
        <title>Fungal friends and foes A comparative genomics study of 23 Aspergillus species from section Flavi.</title>
        <authorList>
            <consortium name="DOE Joint Genome Institute"/>
            <person name="Kjaerbolling I."/>
            <person name="Vesth T.C."/>
            <person name="Frisvad J.C."/>
            <person name="Nybo J.L."/>
            <person name="Theobald S."/>
            <person name="Kildgaard S."/>
            <person name="Petersen T.I."/>
            <person name="Kuo A."/>
            <person name="Sato A."/>
            <person name="Lyhne E.K."/>
            <person name="Kogle M.E."/>
            <person name="Wiebenga A."/>
            <person name="Kun R.S."/>
            <person name="Lubbers R.J."/>
            <person name="Makela M.R."/>
            <person name="Barry K."/>
            <person name="Chovatia M."/>
            <person name="Clum A."/>
            <person name="Daum C."/>
            <person name="Haridas S."/>
            <person name="He G."/>
            <person name="LaButti K."/>
            <person name="Lipzen A."/>
            <person name="Mondo S."/>
            <person name="Pangilinan J."/>
            <person name="Riley R."/>
            <person name="Salamov A."/>
            <person name="Simmons B.A."/>
            <person name="Magnuson J.K."/>
            <person name="Henrissat B."/>
            <person name="Mortensen U.H."/>
            <person name="Larsen T.O."/>
            <person name="De vries R.P."/>
            <person name="Grigoriev I.V."/>
            <person name="Machida M."/>
            <person name="Baker S.E."/>
            <person name="Andersen M.R."/>
        </authorList>
    </citation>
    <scope>NUCLEOTIDE SEQUENCE [LARGE SCALE GENOMIC DNA]</scope>
    <source>
        <strain evidence="6 7">CBS 126849</strain>
    </source>
</reference>
<dbReference type="SUPFAM" id="SSF51316">
    <property type="entry name" value="Mss4-like"/>
    <property type="match status" value="1"/>
</dbReference>
<evidence type="ECO:0000259" key="5">
    <source>
        <dbReference type="PROSITE" id="PS51891"/>
    </source>
</evidence>
<dbReference type="InterPro" id="IPR006913">
    <property type="entry name" value="CENP-V/GFA"/>
</dbReference>
<dbReference type="GO" id="GO:0016846">
    <property type="term" value="F:carbon-sulfur lyase activity"/>
    <property type="evidence" value="ECO:0007669"/>
    <property type="project" value="InterPro"/>
</dbReference>
<evidence type="ECO:0000256" key="4">
    <source>
        <dbReference type="ARBA" id="ARBA00023239"/>
    </source>
</evidence>
<evidence type="ECO:0000313" key="7">
    <source>
        <dbReference type="Proteomes" id="UP000326799"/>
    </source>
</evidence>
<dbReference type="AlphaFoldDB" id="A0A5N6EBE9"/>
<dbReference type="Gene3D" id="3.90.1590.10">
    <property type="entry name" value="glutathione-dependent formaldehyde- activating enzyme (gfa)"/>
    <property type="match status" value="1"/>
</dbReference>
<dbReference type="EMBL" id="ML733527">
    <property type="protein sequence ID" value="KAB8214659.1"/>
    <property type="molecule type" value="Genomic_DNA"/>
</dbReference>
<dbReference type="Proteomes" id="UP000326799">
    <property type="component" value="Unassembled WGS sequence"/>
</dbReference>
<evidence type="ECO:0000256" key="2">
    <source>
        <dbReference type="ARBA" id="ARBA00022723"/>
    </source>
</evidence>
<keyword evidence="2" id="KW-0479">Metal-binding</keyword>
<dbReference type="GO" id="GO:0046872">
    <property type="term" value="F:metal ion binding"/>
    <property type="evidence" value="ECO:0007669"/>
    <property type="project" value="UniProtKB-KW"/>
</dbReference>
<keyword evidence="7" id="KW-1185">Reference proteome</keyword>
<gene>
    <name evidence="6" type="ORF">BDV33DRAFT_195913</name>
</gene>
<keyword evidence="4" id="KW-0456">Lyase</keyword>
<protein>
    <submittedName>
        <fullName evidence="6">Mss4-like protein</fullName>
    </submittedName>
</protein>
<dbReference type="PANTHER" id="PTHR33337">
    <property type="entry name" value="GFA DOMAIN-CONTAINING PROTEIN"/>
    <property type="match status" value="1"/>
</dbReference>